<evidence type="ECO:0000313" key="2">
    <source>
        <dbReference type="EMBL" id="CAD8089717.1"/>
    </source>
</evidence>
<dbReference type="NCBIfam" id="TIGR02251">
    <property type="entry name" value="HIF-SF_euk"/>
    <property type="match status" value="1"/>
</dbReference>
<dbReference type="OMA" id="IGRMYRD"/>
<dbReference type="GO" id="GO:0016791">
    <property type="term" value="F:phosphatase activity"/>
    <property type="evidence" value="ECO:0007669"/>
    <property type="project" value="InterPro"/>
</dbReference>
<proteinExistence type="predicted"/>
<protein>
    <recommendedName>
        <fullName evidence="1">FCP1 homology domain-containing protein</fullName>
    </recommendedName>
</protein>
<dbReference type="InterPro" id="IPR011948">
    <property type="entry name" value="Dullard_phosphatase"/>
</dbReference>
<keyword evidence="3" id="KW-1185">Reference proteome</keyword>
<evidence type="ECO:0000259" key="1">
    <source>
        <dbReference type="PROSITE" id="PS50969"/>
    </source>
</evidence>
<accession>A0A8S1N9P0</accession>
<sequence>MQQNIIYQKEQKTNSQSFMARICSCLSFLKSKQQQTNQQKYQLGIDSPKTSFLGQRKLIVLDLDETLVHSQFQIINGYDFSIDIIVQGQLFKVYVTIRPGVYEFIEQLYEFYDIVFWTASLQEYADPVMDFIDPNNRAIGRMYRDSCTPLQIGLTKNLNKLGKDLKDIIIVDNSVVSFHLNPENGFQIKDFFFDKQDQELELNLPFLIWLSQLPDVRPVSSLFKQFNSTSSNVLNMRNAMTLNSQYQQNEQKKFQSLSRSLSFQKARMMLSNQVFRTLTLSKDDDEIQLDESKIRDRLGLNQLPIEKVNQQQNQTDEEDKDTYIISQ</sequence>
<dbReference type="Proteomes" id="UP000688137">
    <property type="component" value="Unassembled WGS sequence"/>
</dbReference>
<dbReference type="InterPro" id="IPR004274">
    <property type="entry name" value="FCP1_dom"/>
</dbReference>
<dbReference type="InterPro" id="IPR050365">
    <property type="entry name" value="TIM50"/>
</dbReference>
<comment type="caution">
    <text evidence="2">The sequence shown here is derived from an EMBL/GenBank/DDBJ whole genome shotgun (WGS) entry which is preliminary data.</text>
</comment>
<reference evidence="2" key="1">
    <citation type="submission" date="2021-01" db="EMBL/GenBank/DDBJ databases">
        <authorList>
            <consortium name="Genoscope - CEA"/>
            <person name="William W."/>
        </authorList>
    </citation>
    <scope>NUCLEOTIDE SEQUENCE</scope>
</reference>
<gene>
    <name evidence="2" type="ORF">PPRIM_AZ9-3.1.T0840080</name>
</gene>
<dbReference type="PROSITE" id="PS50969">
    <property type="entry name" value="FCP1"/>
    <property type="match status" value="1"/>
</dbReference>
<dbReference type="PANTHER" id="PTHR12210">
    <property type="entry name" value="DULLARD PROTEIN PHOSPHATASE"/>
    <property type="match status" value="1"/>
</dbReference>
<organism evidence="2 3">
    <name type="scientific">Paramecium primaurelia</name>
    <dbReference type="NCBI Taxonomy" id="5886"/>
    <lineage>
        <taxon>Eukaryota</taxon>
        <taxon>Sar</taxon>
        <taxon>Alveolata</taxon>
        <taxon>Ciliophora</taxon>
        <taxon>Intramacronucleata</taxon>
        <taxon>Oligohymenophorea</taxon>
        <taxon>Peniculida</taxon>
        <taxon>Parameciidae</taxon>
        <taxon>Paramecium</taxon>
    </lineage>
</organism>
<name>A0A8S1N9P0_PARPR</name>
<dbReference type="FunFam" id="3.40.50.1000:FF:000093">
    <property type="entry name" value="NLI interacting factor-like phosphatase family protein"/>
    <property type="match status" value="1"/>
</dbReference>
<evidence type="ECO:0000313" key="3">
    <source>
        <dbReference type="Proteomes" id="UP000688137"/>
    </source>
</evidence>
<feature type="domain" description="FCP1 homology" evidence="1">
    <location>
        <begin position="52"/>
        <end position="210"/>
    </location>
</feature>
<dbReference type="EMBL" id="CAJJDM010000087">
    <property type="protein sequence ID" value="CAD8089717.1"/>
    <property type="molecule type" value="Genomic_DNA"/>
</dbReference>
<dbReference type="Pfam" id="PF03031">
    <property type="entry name" value="NIF"/>
    <property type="match status" value="1"/>
</dbReference>
<dbReference type="AlphaFoldDB" id="A0A8S1N9P0"/>
<dbReference type="CDD" id="cd07521">
    <property type="entry name" value="HAD_FCP1-like"/>
    <property type="match status" value="1"/>
</dbReference>
<dbReference type="SMART" id="SM00577">
    <property type="entry name" value="CPDc"/>
    <property type="match status" value="1"/>
</dbReference>